<dbReference type="InterPro" id="IPR052156">
    <property type="entry name" value="BCAA_Transport_ATP-bd_LivF"/>
</dbReference>
<organism evidence="7 8">
    <name type="scientific">Luethyella okanaganae</name>
    <dbReference type="NCBI Taxonomy" id="69372"/>
    <lineage>
        <taxon>Bacteria</taxon>
        <taxon>Bacillati</taxon>
        <taxon>Actinomycetota</taxon>
        <taxon>Actinomycetes</taxon>
        <taxon>Micrococcales</taxon>
        <taxon>Microbacteriaceae</taxon>
        <taxon>Luethyella</taxon>
    </lineage>
</organism>
<evidence type="ECO:0000256" key="2">
    <source>
        <dbReference type="ARBA" id="ARBA00022448"/>
    </source>
</evidence>
<sequence>MSALTLESVSVSRGAGPVISDVTLTVESGSVTALVGPNGAGKTSLLESISGVIGTSAGSINLDGKPIGKLSRVRRARAGIVHIEQGRAVFPSLTVLENLRLTARSQREVDEAIALFPELEKRIASATGLLSGGEQQMVVLARAFASKPRFLLIDEMSLGLAPVVFMRLLPIVDRLRENGVGVLLVEQFTHLALSIARDALVVASGRVTYQGPAAELQNSPEILRHAYLGTPPPPRETA</sequence>
<feature type="domain" description="ABC transporter" evidence="6">
    <location>
        <begin position="4"/>
        <end position="229"/>
    </location>
</feature>
<name>A0ABW1VBB5_9MICO</name>
<evidence type="ECO:0000313" key="8">
    <source>
        <dbReference type="Proteomes" id="UP001596306"/>
    </source>
</evidence>
<gene>
    <name evidence="7" type="ORF">ACFQB0_01140</name>
</gene>
<keyword evidence="5" id="KW-0029">Amino-acid transport</keyword>
<evidence type="ECO:0000259" key="6">
    <source>
        <dbReference type="PROSITE" id="PS50893"/>
    </source>
</evidence>
<evidence type="ECO:0000256" key="4">
    <source>
        <dbReference type="ARBA" id="ARBA00022840"/>
    </source>
</evidence>
<dbReference type="GO" id="GO:0005524">
    <property type="term" value="F:ATP binding"/>
    <property type="evidence" value="ECO:0007669"/>
    <property type="project" value="UniProtKB-KW"/>
</dbReference>
<comment type="similarity">
    <text evidence="1">Belongs to the ABC transporter superfamily.</text>
</comment>
<accession>A0ABW1VBB5</accession>
<dbReference type="InterPro" id="IPR027417">
    <property type="entry name" value="P-loop_NTPase"/>
</dbReference>
<dbReference type="InterPro" id="IPR017871">
    <property type="entry name" value="ABC_transporter-like_CS"/>
</dbReference>
<dbReference type="RefSeq" id="WP_386726508.1">
    <property type="nucleotide sequence ID" value="NZ_JBHSTP010000001.1"/>
</dbReference>
<keyword evidence="4 7" id="KW-0067">ATP-binding</keyword>
<proteinExistence type="inferred from homology"/>
<keyword evidence="8" id="KW-1185">Reference proteome</keyword>
<dbReference type="InterPro" id="IPR003439">
    <property type="entry name" value="ABC_transporter-like_ATP-bd"/>
</dbReference>
<evidence type="ECO:0000256" key="1">
    <source>
        <dbReference type="ARBA" id="ARBA00005417"/>
    </source>
</evidence>
<dbReference type="SMART" id="SM00382">
    <property type="entry name" value="AAA"/>
    <property type="match status" value="1"/>
</dbReference>
<comment type="caution">
    <text evidence="7">The sequence shown here is derived from an EMBL/GenBank/DDBJ whole genome shotgun (WGS) entry which is preliminary data.</text>
</comment>
<dbReference type="EMBL" id="JBHSTP010000001">
    <property type="protein sequence ID" value="MFC6354717.1"/>
    <property type="molecule type" value="Genomic_DNA"/>
</dbReference>
<dbReference type="PROSITE" id="PS00211">
    <property type="entry name" value="ABC_TRANSPORTER_1"/>
    <property type="match status" value="1"/>
</dbReference>
<dbReference type="SUPFAM" id="SSF52540">
    <property type="entry name" value="P-loop containing nucleoside triphosphate hydrolases"/>
    <property type="match status" value="1"/>
</dbReference>
<reference evidence="8" key="1">
    <citation type="journal article" date="2019" name="Int. J. Syst. Evol. Microbiol.">
        <title>The Global Catalogue of Microorganisms (GCM) 10K type strain sequencing project: providing services to taxonomists for standard genome sequencing and annotation.</title>
        <authorList>
            <consortium name="The Broad Institute Genomics Platform"/>
            <consortium name="The Broad Institute Genome Sequencing Center for Infectious Disease"/>
            <person name="Wu L."/>
            <person name="Ma J."/>
        </authorList>
    </citation>
    <scope>NUCLEOTIDE SEQUENCE [LARGE SCALE GENOMIC DNA]</scope>
    <source>
        <strain evidence="8">CCUG 43304</strain>
    </source>
</reference>
<keyword evidence="2" id="KW-0813">Transport</keyword>
<dbReference type="PANTHER" id="PTHR43820">
    <property type="entry name" value="HIGH-AFFINITY BRANCHED-CHAIN AMINO ACID TRANSPORT ATP-BINDING PROTEIN LIVF"/>
    <property type="match status" value="1"/>
</dbReference>
<dbReference type="PANTHER" id="PTHR43820:SF4">
    <property type="entry name" value="HIGH-AFFINITY BRANCHED-CHAIN AMINO ACID TRANSPORT ATP-BINDING PROTEIN LIVF"/>
    <property type="match status" value="1"/>
</dbReference>
<keyword evidence="3" id="KW-0547">Nucleotide-binding</keyword>
<evidence type="ECO:0000313" key="7">
    <source>
        <dbReference type="EMBL" id="MFC6354717.1"/>
    </source>
</evidence>
<dbReference type="Gene3D" id="3.40.50.300">
    <property type="entry name" value="P-loop containing nucleotide triphosphate hydrolases"/>
    <property type="match status" value="1"/>
</dbReference>
<dbReference type="Proteomes" id="UP001596306">
    <property type="component" value="Unassembled WGS sequence"/>
</dbReference>
<evidence type="ECO:0000256" key="3">
    <source>
        <dbReference type="ARBA" id="ARBA00022741"/>
    </source>
</evidence>
<dbReference type="Pfam" id="PF00005">
    <property type="entry name" value="ABC_tran"/>
    <property type="match status" value="1"/>
</dbReference>
<evidence type="ECO:0000256" key="5">
    <source>
        <dbReference type="ARBA" id="ARBA00022970"/>
    </source>
</evidence>
<protein>
    <submittedName>
        <fullName evidence="7">ABC transporter ATP-binding protein</fullName>
    </submittedName>
</protein>
<dbReference type="PROSITE" id="PS50893">
    <property type="entry name" value="ABC_TRANSPORTER_2"/>
    <property type="match status" value="1"/>
</dbReference>
<dbReference type="InterPro" id="IPR003593">
    <property type="entry name" value="AAA+_ATPase"/>
</dbReference>